<dbReference type="AlphaFoldDB" id="A0A6J4RIQ2"/>
<name>A0A6J4RIQ2_9ACTN</name>
<reference evidence="1" key="1">
    <citation type="submission" date="2020-02" db="EMBL/GenBank/DDBJ databases">
        <authorList>
            <person name="Meier V. D."/>
        </authorList>
    </citation>
    <scope>NUCLEOTIDE SEQUENCE</scope>
    <source>
        <strain evidence="1">AVDCRST_MAG25</strain>
    </source>
</reference>
<evidence type="ECO:0000313" key="1">
    <source>
        <dbReference type="EMBL" id="CAA9467197.1"/>
    </source>
</evidence>
<protein>
    <recommendedName>
        <fullName evidence="2">DUF2007 domain-containing protein</fullName>
    </recommendedName>
</protein>
<dbReference type="EMBL" id="CADCVI010000098">
    <property type="protein sequence ID" value="CAA9467197.1"/>
    <property type="molecule type" value="Genomic_DNA"/>
</dbReference>
<proteinExistence type="predicted"/>
<sequence length="78" mass="8634">MRVDEWIKVGSAPNETSAMMMTGILEDFDIPALIRRGAGFDIPDFLSAGPRDVLVPYDFFEEARQVLEDTTGLGSWAP</sequence>
<organism evidence="1">
    <name type="scientific">uncultured Rubrobacteraceae bacterium</name>
    <dbReference type="NCBI Taxonomy" id="349277"/>
    <lineage>
        <taxon>Bacteria</taxon>
        <taxon>Bacillati</taxon>
        <taxon>Actinomycetota</taxon>
        <taxon>Rubrobacteria</taxon>
        <taxon>Rubrobacterales</taxon>
        <taxon>Rubrobacteraceae</taxon>
        <taxon>environmental samples</taxon>
    </lineage>
</organism>
<gene>
    <name evidence="1" type="ORF">AVDCRST_MAG25-1675</name>
</gene>
<evidence type="ECO:0008006" key="2">
    <source>
        <dbReference type="Google" id="ProtNLM"/>
    </source>
</evidence>
<accession>A0A6J4RIQ2</accession>